<sequence length="69" mass="7871">MPSQLTVRVSKFISGWRPAQSKPDPIRQMPDADPFPEMTPLKPPHPDNDEKQRLYEAIHEDLQAAGYLS</sequence>
<reference evidence="2 3" key="1">
    <citation type="submission" date="2009-01" db="EMBL/GenBank/DDBJ databases">
        <title>Complete sequence of chromosome of Methylobacterium nodulans ORS 2060.</title>
        <authorList>
            <consortium name="US DOE Joint Genome Institute"/>
            <person name="Lucas S."/>
            <person name="Copeland A."/>
            <person name="Lapidus A."/>
            <person name="Glavina del Rio T."/>
            <person name="Dalin E."/>
            <person name="Tice H."/>
            <person name="Bruce D."/>
            <person name="Goodwin L."/>
            <person name="Pitluck S."/>
            <person name="Sims D."/>
            <person name="Brettin T."/>
            <person name="Detter J.C."/>
            <person name="Han C."/>
            <person name="Larimer F."/>
            <person name="Land M."/>
            <person name="Hauser L."/>
            <person name="Kyrpides N."/>
            <person name="Ivanova N."/>
            <person name="Marx C.J."/>
            <person name="Richardson P."/>
        </authorList>
    </citation>
    <scope>NUCLEOTIDE SEQUENCE [LARGE SCALE GENOMIC DNA]</scope>
    <source>
        <strain evidence="3">LMG 21967 / CNCM I-2342 / ORS 2060</strain>
    </source>
</reference>
<dbReference type="AlphaFoldDB" id="B8IRM2"/>
<accession>B8IRM2</accession>
<keyword evidence="3" id="KW-1185">Reference proteome</keyword>
<dbReference type="STRING" id="460265.Mnod_5743"/>
<proteinExistence type="predicted"/>
<evidence type="ECO:0000313" key="3">
    <source>
        <dbReference type="Proteomes" id="UP000008207"/>
    </source>
</evidence>
<gene>
    <name evidence="2" type="ordered locus">Mnod_5743</name>
</gene>
<dbReference type="Proteomes" id="UP000008207">
    <property type="component" value="Chromosome"/>
</dbReference>
<evidence type="ECO:0000256" key="1">
    <source>
        <dbReference type="SAM" id="MobiDB-lite"/>
    </source>
</evidence>
<dbReference type="KEGG" id="mno:Mnod_5743"/>
<dbReference type="EMBL" id="CP001349">
    <property type="protein sequence ID" value="ACL60572.1"/>
    <property type="molecule type" value="Genomic_DNA"/>
</dbReference>
<protein>
    <submittedName>
        <fullName evidence="2">Uncharacterized protein</fullName>
    </submittedName>
</protein>
<name>B8IRM2_METNO</name>
<feature type="region of interest" description="Disordered" evidence="1">
    <location>
        <begin position="16"/>
        <end position="49"/>
    </location>
</feature>
<dbReference type="HOGENOM" id="CLU_2771160_0_0_5"/>
<dbReference type="RefSeq" id="WP_015932171.1">
    <property type="nucleotide sequence ID" value="NC_011894.1"/>
</dbReference>
<evidence type="ECO:0000313" key="2">
    <source>
        <dbReference type="EMBL" id="ACL60572.1"/>
    </source>
</evidence>
<organism evidence="2 3">
    <name type="scientific">Methylobacterium nodulans (strain LMG 21967 / CNCM I-2342 / ORS 2060)</name>
    <dbReference type="NCBI Taxonomy" id="460265"/>
    <lineage>
        <taxon>Bacteria</taxon>
        <taxon>Pseudomonadati</taxon>
        <taxon>Pseudomonadota</taxon>
        <taxon>Alphaproteobacteria</taxon>
        <taxon>Hyphomicrobiales</taxon>
        <taxon>Methylobacteriaceae</taxon>
        <taxon>Methylobacterium</taxon>
    </lineage>
</organism>